<reference evidence="3" key="1">
    <citation type="journal article" date="2019" name="Int. J. Syst. Evol. Microbiol.">
        <title>The Global Catalogue of Microorganisms (GCM) 10K type strain sequencing project: providing services to taxonomists for standard genome sequencing and annotation.</title>
        <authorList>
            <consortium name="The Broad Institute Genomics Platform"/>
            <consortium name="The Broad Institute Genome Sequencing Center for Infectious Disease"/>
            <person name="Wu L."/>
            <person name="Ma J."/>
        </authorList>
    </citation>
    <scope>NUCLEOTIDE SEQUENCE [LARGE SCALE GENOMIC DNA]</scope>
    <source>
        <strain evidence="3">CCUG 61696</strain>
    </source>
</reference>
<organism evidence="2 3">
    <name type="scientific">Methylopila musalis</name>
    <dbReference type="NCBI Taxonomy" id="1134781"/>
    <lineage>
        <taxon>Bacteria</taxon>
        <taxon>Pseudomonadati</taxon>
        <taxon>Pseudomonadota</taxon>
        <taxon>Alphaproteobacteria</taxon>
        <taxon>Hyphomicrobiales</taxon>
        <taxon>Methylopilaceae</taxon>
        <taxon>Methylopila</taxon>
    </lineage>
</organism>
<dbReference type="EMBL" id="JBHTMX010000098">
    <property type="protein sequence ID" value="MFD1332554.1"/>
    <property type="molecule type" value="Genomic_DNA"/>
</dbReference>
<proteinExistence type="predicted"/>
<keyword evidence="1" id="KW-1133">Transmembrane helix</keyword>
<protein>
    <submittedName>
        <fullName evidence="2">Uncharacterized protein</fullName>
    </submittedName>
</protein>
<evidence type="ECO:0000313" key="3">
    <source>
        <dbReference type="Proteomes" id="UP001597171"/>
    </source>
</evidence>
<feature type="transmembrane region" description="Helical" evidence="1">
    <location>
        <begin position="26"/>
        <end position="48"/>
    </location>
</feature>
<dbReference type="RefSeq" id="WP_378775770.1">
    <property type="nucleotide sequence ID" value="NZ_JBHTMX010000098.1"/>
</dbReference>
<evidence type="ECO:0000256" key="1">
    <source>
        <dbReference type="SAM" id="Phobius"/>
    </source>
</evidence>
<accession>A0ABW3Z8J0</accession>
<name>A0ABW3Z8J0_9HYPH</name>
<sequence>MTRKTAAGPTTTAGAGWARLARVATWLIHGAMALLALGVILFFALIVLSRTSYDDDTPDGAALLARLDAARAPLGDRASLRTGAQVDLSDVNGGAWRQICLYGGYRNLTEDLRDRGVELTPADVATWAAKRRLFRINEVEEGEFGVAVIEDAGRVRLLHLSRGLGSFGDHYAACVNRPQTSVWVTGG</sequence>
<evidence type="ECO:0000313" key="2">
    <source>
        <dbReference type="EMBL" id="MFD1332554.1"/>
    </source>
</evidence>
<keyword evidence="3" id="KW-1185">Reference proteome</keyword>
<dbReference type="Proteomes" id="UP001597171">
    <property type="component" value="Unassembled WGS sequence"/>
</dbReference>
<comment type="caution">
    <text evidence="2">The sequence shown here is derived from an EMBL/GenBank/DDBJ whole genome shotgun (WGS) entry which is preliminary data.</text>
</comment>
<keyword evidence="1" id="KW-0472">Membrane</keyword>
<keyword evidence="1" id="KW-0812">Transmembrane</keyword>
<gene>
    <name evidence="2" type="ORF">ACFQ4O_11150</name>
</gene>